<reference evidence="18" key="1">
    <citation type="submission" date="2010-05" db="EMBL/GenBank/DDBJ databases">
        <title>The genome sequence of Magnaporthe poae strain ATCC 64411.</title>
        <authorList>
            <person name="Ma L.-J."/>
            <person name="Dead R."/>
            <person name="Young S."/>
            <person name="Zeng Q."/>
            <person name="Koehrsen M."/>
            <person name="Alvarado L."/>
            <person name="Berlin A."/>
            <person name="Chapman S.B."/>
            <person name="Chen Z."/>
            <person name="Freedman E."/>
            <person name="Gellesch M."/>
            <person name="Goldberg J."/>
            <person name="Griggs A."/>
            <person name="Gujja S."/>
            <person name="Heilman E.R."/>
            <person name="Heiman D."/>
            <person name="Hepburn T."/>
            <person name="Howarth C."/>
            <person name="Jen D."/>
            <person name="Larson L."/>
            <person name="Mehta T."/>
            <person name="Neiman D."/>
            <person name="Pearson M."/>
            <person name="Roberts A."/>
            <person name="Saif S."/>
            <person name="Shea T."/>
            <person name="Shenoy N."/>
            <person name="Sisk P."/>
            <person name="Stolte C."/>
            <person name="Sykes S."/>
            <person name="Walk T."/>
            <person name="White J."/>
            <person name="Yandava C."/>
            <person name="Haas B."/>
            <person name="Nusbaum C."/>
            <person name="Birren B."/>
        </authorList>
    </citation>
    <scope>NUCLEOTIDE SEQUENCE [LARGE SCALE GENOMIC DNA]</scope>
    <source>
        <strain evidence="18">ATCC 64411 / 73-15</strain>
    </source>
</reference>
<feature type="domain" description="J" evidence="15">
    <location>
        <begin position="79"/>
        <end position="134"/>
    </location>
</feature>
<evidence type="ECO:0000313" key="16">
    <source>
        <dbReference type="EMBL" id="KLU87523.1"/>
    </source>
</evidence>
<dbReference type="EnsemblFungi" id="MAPG_06522T0">
    <property type="protein sequence ID" value="MAPG_06522T0"/>
    <property type="gene ID" value="MAPG_06522"/>
</dbReference>
<evidence type="ECO:0000256" key="3">
    <source>
        <dbReference type="ARBA" id="ARBA00022792"/>
    </source>
</evidence>
<dbReference type="OrthoDB" id="240298at2759"/>
<dbReference type="InterPro" id="IPR036869">
    <property type="entry name" value="J_dom_sf"/>
</dbReference>
<evidence type="ECO:0000313" key="18">
    <source>
        <dbReference type="Proteomes" id="UP000011715"/>
    </source>
</evidence>
<evidence type="ECO:0000256" key="6">
    <source>
        <dbReference type="ARBA" id="ARBA00023128"/>
    </source>
</evidence>
<dbReference type="AlphaFoldDB" id="A0A0C4E292"/>
<evidence type="ECO:0000256" key="10">
    <source>
        <dbReference type="ARBA" id="ARBA00040828"/>
    </source>
</evidence>
<keyword evidence="3" id="KW-0999">Mitochondrion inner membrane</keyword>
<reference evidence="16" key="2">
    <citation type="submission" date="2010-05" db="EMBL/GenBank/DDBJ databases">
        <title>The Genome Sequence of Magnaporthe poae strain ATCC 64411.</title>
        <authorList>
            <consortium name="The Broad Institute Genome Sequencing Platform"/>
            <consortium name="Broad Institute Genome Sequencing Center for Infectious Disease"/>
            <person name="Ma L.-J."/>
            <person name="Dead R."/>
            <person name="Young S."/>
            <person name="Zeng Q."/>
            <person name="Koehrsen M."/>
            <person name="Alvarado L."/>
            <person name="Berlin A."/>
            <person name="Chapman S.B."/>
            <person name="Chen Z."/>
            <person name="Freedman E."/>
            <person name="Gellesch M."/>
            <person name="Goldberg J."/>
            <person name="Griggs A."/>
            <person name="Gujja S."/>
            <person name="Heilman E.R."/>
            <person name="Heiman D."/>
            <person name="Hepburn T."/>
            <person name="Howarth C."/>
            <person name="Jen D."/>
            <person name="Larson L."/>
            <person name="Mehta T."/>
            <person name="Neiman D."/>
            <person name="Pearson M."/>
            <person name="Roberts A."/>
            <person name="Saif S."/>
            <person name="Shea T."/>
            <person name="Shenoy N."/>
            <person name="Sisk P."/>
            <person name="Stolte C."/>
            <person name="Sykes S."/>
            <person name="Walk T."/>
            <person name="White J."/>
            <person name="Yandava C."/>
            <person name="Haas B."/>
            <person name="Nusbaum C."/>
            <person name="Birren B."/>
        </authorList>
    </citation>
    <scope>NUCLEOTIDE SEQUENCE</scope>
    <source>
        <strain evidence="16">ATCC 64411</strain>
    </source>
</reference>
<evidence type="ECO:0000256" key="5">
    <source>
        <dbReference type="ARBA" id="ARBA00023010"/>
    </source>
</evidence>
<sequence length="134" mass="14452">MRPAVYLPSYAERTETNTGEPLASSHPKMSSMFALVGGAAVAAFLGRAGLVAFRRSRGGVGALGKAFYKGGFEQKMTKKEASLILSLNERAITKDKVRKAHRTLMLLNHPDRGGSPYLATKVNEAKELLEKTAS</sequence>
<keyword evidence="5" id="KW-0811">Translocation</keyword>
<dbReference type="OMA" id="EPRMNKR"/>
<dbReference type="EMBL" id="ADBL01001585">
    <property type="status" value="NOT_ANNOTATED_CDS"/>
    <property type="molecule type" value="Genomic_DNA"/>
</dbReference>
<dbReference type="EMBL" id="GL876970">
    <property type="protein sequence ID" value="KLU87523.1"/>
    <property type="molecule type" value="Genomic_DNA"/>
</dbReference>
<evidence type="ECO:0000256" key="7">
    <source>
        <dbReference type="ARBA" id="ARBA00023136"/>
    </source>
</evidence>
<keyword evidence="6" id="KW-0496">Mitochondrion</keyword>
<evidence type="ECO:0000256" key="14">
    <source>
        <dbReference type="SAM" id="Phobius"/>
    </source>
</evidence>
<dbReference type="SMART" id="SM00271">
    <property type="entry name" value="DnaJ"/>
    <property type="match status" value="1"/>
</dbReference>
<evidence type="ECO:0000256" key="4">
    <source>
        <dbReference type="ARBA" id="ARBA00022989"/>
    </source>
</evidence>
<keyword evidence="18" id="KW-1185">Reference proteome</keyword>
<gene>
    <name evidence="16" type="ORF">MAPG_06522</name>
</gene>
<evidence type="ECO:0000256" key="8">
    <source>
        <dbReference type="ARBA" id="ARBA00023186"/>
    </source>
</evidence>
<comment type="similarity">
    <text evidence="9">Belongs to the TIM14 family.</text>
</comment>
<keyword evidence="5" id="KW-0813">Transport</keyword>
<keyword evidence="4 14" id="KW-1133">Transmembrane helix</keyword>
<dbReference type="VEuPathDB" id="FungiDB:MAPG_06522"/>
<evidence type="ECO:0000256" key="13">
    <source>
        <dbReference type="ARBA" id="ARBA00075483"/>
    </source>
</evidence>
<keyword evidence="8" id="KW-0143">Chaperone</keyword>
<evidence type="ECO:0000256" key="1">
    <source>
        <dbReference type="ARBA" id="ARBA00004434"/>
    </source>
</evidence>
<organism evidence="17 18">
    <name type="scientific">Magnaporthiopsis poae (strain ATCC 64411 / 73-15)</name>
    <name type="common">Kentucky bluegrass fungus</name>
    <name type="synonym">Magnaporthe poae</name>
    <dbReference type="NCBI Taxonomy" id="644358"/>
    <lineage>
        <taxon>Eukaryota</taxon>
        <taxon>Fungi</taxon>
        <taxon>Dikarya</taxon>
        <taxon>Ascomycota</taxon>
        <taxon>Pezizomycotina</taxon>
        <taxon>Sordariomycetes</taxon>
        <taxon>Sordariomycetidae</taxon>
        <taxon>Magnaporthales</taxon>
        <taxon>Magnaporthaceae</taxon>
        <taxon>Magnaporthiopsis</taxon>
    </lineage>
</organism>
<keyword evidence="7 14" id="KW-0472">Membrane</keyword>
<dbReference type="GO" id="GO:0030150">
    <property type="term" value="P:protein import into mitochondrial matrix"/>
    <property type="evidence" value="ECO:0007669"/>
    <property type="project" value="EnsemblFungi"/>
</dbReference>
<dbReference type="Proteomes" id="UP000011715">
    <property type="component" value="Unassembled WGS sequence"/>
</dbReference>
<dbReference type="PANTHER" id="PTHR12763:SF28">
    <property type="entry name" value="GEO10507P1-RELATED"/>
    <property type="match status" value="1"/>
</dbReference>
<keyword evidence="2 14" id="KW-0812">Transmembrane</keyword>
<dbReference type="PANTHER" id="PTHR12763">
    <property type="match status" value="1"/>
</dbReference>
<evidence type="ECO:0000313" key="17">
    <source>
        <dbReference type="EnsemblFungi" id="MAPG_06522T0"/>
    </source>
</evidence>
<dbReference type="InterPro" id="IPR001623">
    <property type="entry name" value="DnaJ_domain"/>
</dbReference>
<proteinExistence type="inferred from homology"/>
<evidence type="ECO:0000256" key="9">
    <source>
        <dbReference type="ARBA" id="ARBA00038105"/>
    </source>
</evidence>
<dbReference type="SUPFAM" id="SSF46565">
    <property type="entry name" value="Chaperone J-domain"/>
    <property type="match status" value="1"/>
</dbReference>
<evidence type="ECO:0000256" key="12">
    <source>
        <dbReference type="ARBA" id="ARBA00067223"/>
    </source>
</evidence>
<reference evidence="16" key="3">
    <citation type="submission" date="2011-03" db="EMBL/GenBank/DDBJ databases">
        <title>Annotation of Magnaporthe poae ATCC 64411.</title>
        <authorList>
            <person name="Ma L.-J."/>
            <person name="Dead R."/>
            <person name="Young S.K."/>
            <person name="Zeng Q."/>
            <person name="Gargeya S."/>
            <person name="Fitzgerald M."/>
            <person name="Haas B."/>
            <person name="Abouelleil A."/>
            <person name="Alvarado L."/>
            <person name="Arachchi H.M."/>
            <person name="Berlin A."/>
            <person name="Brown A."/>
            <person name="Chapman S.B."/>
            <person name="Chen Z."/>
            <person name="Dunbar C."/>
            <person name="Freedman E."/>
            <person name="Gearin G."/>
            <person name="Gellesch M."/>
            <person name="Goldberg J."/>
            <person name="Griggs A."/>
            <person name="Gujja S."/>
            <person name="Heiman D."/>
            <person name="Howarth C."/>
            <person name="Larson L."/>
            <person name="Lui A."/>
            <person name="MacDonald P.J.P."/>
            <person name="Mehta T."/>
            <person name="Montmayeur A."/>
            <person name="Murphy C."/>
            <person name="Neiman D."/>
            <person name="Pearson M."/>
            <person name="Priest M."/>
            <person name="Roberts A."/>
            <person name="Saif S."/>
            <person name="Shea T."/>
            <person name="Shenoy N."/>
            <person name="Sisk P."/>
            <person name="Stolte C."/>
            <person name="Sykes S."/>
            <person name="Yandava C."/>
            <person name="Wortman J."/>
            <person name="Nusbaum C."/>
            <person name="Birren B."/>
        </authorList>
    </citation>
    <scope>NUCLEOTIDE SEQUENCE</scope>
    <source>
        <strain evidence="16">ATCC 64411</strain>
    </source>
</reference>
<reference evidence="17" key="4">
    <citation type="journal article" date="2015" name="G3 (Bethesda)">
        <title>Genome sequences of three phytopathogenic species of the Magnaporthaceae family of fungi.</title>
        <authorList>
            <person name="Okagaki L.H."/>
            <person name="Nunes C.C."/>
            <person name="Sailsbery J."/>
            <person name="Clay B."/>
            <person name="Brown D."/>
            <person name="John T."/>
            <person name="Oh Y."/>
            <person name="Young N."/>
            <person name="Fitzgerald M."/>
            <person name="Haas B.J."/>
            <person name="Zeng Q."/>
            <person name="Young S."/>
            <person name="Adiconis X."/>
            <person name="Fan L."/>
            <person name="Levin J.Z."/>
            <person name="Mitchell T.K."/>
            <person name="Okubara P.A."/>
            <person name="Farman M.L."/>
            <person name="Kohn L.M."/>
            <person name="Birren B."/>
            <person name="Ma L.-J."/>
            <person name="Dean R.A."/>
        </authorList>
    </citation>
    <scope>NUCLEOTIDE SEQUENCE</scope>
    <source>
        <strain evidence="17">ATCC 64411 / 73-15</strain>
    </source>
</reference>
<accession>A0A0C4E292</accession>
<dbReference type="eggNOG" id="KOG0723">
    <property type="taxonomic scope" value="Eukaryota"/>
</dbReference>
<feature type="transmembrane region" description="Helical" evidence="14">
    <location>
        <begin position="32"/>
        <end position="53"/>
    </location>
</feature>
<name>A0A0C4E292_MAGP6</name>
<dbReference type="CDD" id="cd06257">
    <property type="entry name" value="DnaJ"/>
    <property type="match status" value="1"/>
</dbReference>
<keyword evidence="5" id="KW-0653">Protein transport</keyword>
<dbReference type="STRING" id="644358.A0A0C4E292"/>
<dbReference type="GO" id="GO:0001405">
    <property type="term" value="C:PAM complex, Tim23 associated import motor"/>
    <property type="evidence" value="ECO:0007669"/>
    <property type="project" value="EnsemblFungi"/>
</dbReference>
<evidence type="ECO:0000256" key="2">
    <source>
        <dbReference type="ARBA" id="ARBA00022692"/>
    </source>
</evidence>
<protein>
    <recommendedName>
        <fullName evidence="10">Mitochondrial import inner membrane translocase subunit TIM14</fullName>
    </recommendedName>
    <alternativeName>
        <fullName evidence="12">Mitochondrial import inner membrane translocase subunit tim14</fullName>
    </alternativeName>
    <alternativeName>
        <fullName evidence="11 13">Presequence translocated-associated motor subunit PAM18</fullName>
    </alternativeName>
</protein>
<dbReference type="GO" id="GO:0001671">
    <property type="term" value="F:ATPase activator activity"/>
    <property type="evidence" value="ECO:0007669"/>
    <property type="project" value="EnsemblFungi"/>
</dbReference>
<dbReference type="FunFam" id="1.10.287.110:FF:000001">
    <property type="entry name" value="Import inner membrane translocase subunit tim14"/>
    <property type="match status" value="1"/>
</dbReference>
<evidence type="ECO:0000256" key="11">
    <source>
        <dbReference type="ARBA" id="ARBA00041716"/>
    </source>
</evidence>
<dbReference type="Gene3D" id="1.10.287.110">
    <property type="entry name" value="DnaJ domain"/>
    <property type="match status" value="1"/>
</dbReference>
<comment type="subcellular location">
    <subcellularLocation>
        <location evidence="1">Mitochondrion inner membrane</location>
        <topology evidence="1">Single-pass membrane protein</topology>
    </subcellularLocation>
</comment>
<reference evidence="17" key="5">
    <citation type="submission" date="2015-06" db="UniProtKB">
        <authorList>
            <consortium name="EnsemblFungi"/>
        </authorList>
    </citation>
    <scope>IDENTIFICATION</scope>
    <source>
        <strain evidence="17">ATCC 64411</strain>
    </source>
</reference>
<evidence type="ECO:0000259" key="15">
    <source>
        <dbReference type="SMART" id="SM00271"/>
    </source>
</evidence>